<name>A0A2P5C410_PARAD</name>
<evidence type="ECO:0000256" key="3">
    <source>
        <dbReference type="ARBA" id="ARBA00022821"/>
    </source>
</evidence>
<dbReference type="Proteomes" id="UP000237105">
    <property type="component" value="Unassembled WGS sequence"/>
</dbReference>
<dbReference type="AlphaFoldDB" id="A0A2P5C410"/>
<dbReference type="InterPro" id="IPR038005">
    <property type="entry name" value="RX-like_CC"/>
</dbReference>
<keyword evidence="2" id="KW-0547">Nucleotide-binding</keyword>
<feature type="domain" description="Disease resistance N-terminal" evidence="4">
    <location>
        <begin position="12"/>
        <end position="92"/>
    </location>
</feature>
<dbReference type="OrthoDB" id="598235at2759"/>
<gene>
    <name evidence="6" type="ORF">PanWU01x14_185080</name>
</gene>
<dbReference type="CDD" id="cd14798">
    <property type="entry name" value="RX-CC_like"/>
    <property type="match status" value="1"/>
</dbReference>
<evidence type="ECO:0000259" key="5">
    <source>
        <dbReference type="Pfam" id="PF23598"/>
    </source>
</evidence>
<dbReference type="EMBL" id="JXTB01000178">
    <property type="protein sequence ID" value="PON55830.1"/>
    <property type="molecule type" value="Genomic_DNA"/>
</dbReference>
<sequence length="474" mass="54004">MDLVAGSAASTSLAIDKLVSLLTGEENLLEGVEILEVHTLRQELKHLKQFLEEVDDESSDDEEYLKSWSTQVKELAELIEDVIDDYIYEVSQPGFIKFLGKAGRLIGTLNSRRNLASNIQNIKALLLDIKERGQRYKKLSGSRLSRRITAIERGVRIKEGFGCLENLQTLMTVESTHLTGIGLVKELDKLRRLRRLGISRLTREVASALCPCIEETSHLECLSLDSTGCQEILDLHTISSPSRFLQRLVLKGILQNLPQWVPSLRNLSMLYLSFSRLTNDPLDHLCHLPNLVSLWLYKAYDGVKLHFEEGGFPRLKLLVLRELHGLMAVEVEEGALPRLEELRIGSSPLLNEVPSGIQHLRNLKVLANYDMPNEFVFSIQPDEGSDYWKVEHIQFVIFWYRVEGTRYKLYKLGEPELLDHLQGLETNITNSPQSEARLSFYCSDDEEDSVSTWNDVNRLSFSSPISFFSDDIED</sequence>
<dbReference type="PANTHER" id="PTHR19338:SF32">
    <property type="entry name" value="OS06G0287500 PROTEIN"/>
    <property type="match status" value="1"/>
</dbReference>
<feature type="domain" description="Disease resistance R13L4/SHOC-2-like LRR" evidence="5">
    <location>
        <begin position="151"/>
        <end position="364"/>
    </location>
</feature>
<dbReference type="InterPro" id="IPR041118">
    <property type="entry name" value="Rx_N"/>
</dbReference>
<keyword evidence="3" id="KW-0611">Plant defense</keyword>
<dbReference type="Pfam" id="PF18052">
    <property type="entry name" value="Rx_N"/>
    <property type="match status" value="1"/>
</dbReference>
<dbReference type="Gene3D" id="1.20.5.4130">
    <property type="match status" value="1"/>
</dbReference>
<organism evidence="6 7">
    <name type="scientific">Parasponia andersonii</name>
    <name type="common">Sponia andersonii</name>
    <dbReference type="NCBI Taxonomy" id="3476"/>
    <lineage>
        <taxon>Eukaryota</taxon>
        <taxon>Viridiplantae</taxon>
        <taxon>Streptophyta</taxon>
        <taxon>Embryophyta</taxon>
        <taxon>Tracheophyta</taxon>
        <taxon>Spermatophyta</taxon>
        <taxon>Magnoliopsida</taxon>
        <taxon>eudicotyledons</taxon>
        <taxon>Gunneridae</taxon>
        <taxon>Pentapetalae</taxon>
        <taxon>rosids</taxon>
        <taxon>fabids</taxon>
        <taxon>Rosales</taxon>
        <taxon>Cannabaceae</taxon>
        <taxon>Parasponia</taxon>
    </lineage>
</organism>
<dbReference type="InterPro" id="IPR055414">
    <property type="entry name" value="LRR_R13L4/SHOC2-like"/>
</dbReference>
<evidence type="ECO:0000256" key="2">
    <source>
        <dbReference type="ARBA" id="ARBA00022741"/>
    </source>
</evidence>
<evidence type="ECO:0000313" key="7">
    <source>
        <dbReference type="Proteomes" id="UP000237105"/>
    </source>
</evidence>
<dbReference type="GO" id="GO:0000166">
    <property type="term" value="F:nucleotide binding"/>
    <property type="evidence" value="ECO:0007669"/>
    <property type="project" value="UniProtKB-KW"/>
</dbReference>
<dbReference type="InterPro" id="IPR032675">
    <property type="entry name" value="LRR_dom_sf"/>
</dbReference>
<keyword evidence="7" id="KW-1185">Reference proteome</keyword>
<protein>
    <submittedName>
        <fullName evidence="6">LRR domain containing protein</fullName>
    </submittedName>
</protein>
<dbReference type="PANTHER" id="PTHR19338">
    <property type="entry name" value="TRANSLOCASE OF INNER MITOCHONDRIAL MEMBRANE 13 HOMOLOG"/>
    <property type="match status" value="1"/>
</dbReference>
<comment type="caution">
    <text evidence="6">The sequence shown here is derived from an EMBL/GenBank/DDBJ whole genome shotgun (WGS) entry which is preliminary data.</text>
</comment>
<accession>A0A2P5C410</accession>
<evidence type="ECO:0000259" key="4">
    <source>
        <dbReference type="Pfam" id="PF18052"/>
    </source>
</evidence>
<dbReference type="SUPFAM" id="SSF52058">
    <property type="entry name" value="L domain-like"/>
    <property type="match status" value="1"/>
</dbReference>
<proteinExistence type="predicted"/>
<keyword evidence="1" id="KW-0677">Repeat</keyword>
<dbReference type="STRING" id="3476.A0A2P5C410"/>
<reference evidence="7" key="1">
    <citation type="submission" date="2016-06" db="EMBL/GenBank/DDBJ databases">
        <title>Parallel loss of symbiosis genes in relatives of nitrogen-fixing non-legume Parasponia.</title>
        <authorList>
            <person name="Van Velzen R."/>
            <person name="Holmer R."/>
            <person name="Bu F."/>
            <person name="Rutten L."/>
            <person name="Van Zeijl A."/>
            <person name="Liu W."/>
            <person name="Santuari L."/>
            <person name="Cao Q."/>
            <person name="Sharma T."/>
            <person name="Shen D."/>
            <person name="Roswanjaya Y."/>
            <person name="Wardhani T."/>
            <person name="Kalhor M.S."/>
            <person name="Jansen J."/>
            <person name="Van den Hoogen J."/>
            <person name="Gungor B."/>
            <person name="Hartog M."/>
            <person name="Hontelez J."/>
            <person name="Verver J."/>
            <person name="Yang W.-C."/>
            <person name="Schijlen E."/>
            <person name="Repin R."/>
            <person name="Schilthuizen M."/>
            <person name="Schranz E."/>
            <person name="Heidstra R."/>
            <person name="Miyata K."/>
            <person name="Fedorova E."/>
            <person name="Kohlen W."/>
            <person name="Bisseling T."/>
            <person name="Smit S."/>
            <person name="Geurts R."/>
        </authorList>
    </citation>
    <scope>NUCLEOTIDE SEQUENCE [LARGE SCALE GENOMIC DNA]</scope>
    <source>
        <strain evidence="7">cv. WU1-14</strain>
    </source>
</reference>
<dbReference type="Gene3D" id="3.80.10.10">
    <property type="entry name" value="Ribonuclease Inhibitor"/>
    <property type="match status" value="1"/>
</dbReference>
<evidence type="ECO:0000313" key="6">
    <source>
        <dbReference type="EMBL" id="PON55830.1"/>
    </source>
</evidence>
<evidence type="ECO:0000256" key="1">
    <source>
        <dbReference type="ARBA" id="ARBA00022737"/>
    </source>
</evidence>
<dbReference type="Pfam" id="PF23598">
    <property type="entry name" value="LRR_14"/>
    <property type="match status" value="1"/>
</dbReference>
<dbReference type="GO" id="GO:0006952">
    <property type="term" value="P:defense response"/>
    <property type="evidence" value="ECO:0007669"/>
    <property type="project" value="UniProtKB-KW"/>
</dbReference>